<name>L8J7R5_9GAMM</name>
<evidence type="ECO:0000256" key="1">
    <source>
        <dbReference type="ARBA" id="ARBA00004571"/>
    </source>
</evidence>
<dbReference type="PRINTS" id="PR00316">
    <property type="entry name" value="ENTEROVIROMP"/>
</dbReference>
<sequence length="183" mass="19596">MKKAQHIILAAIAAVTFSTSAIAGDHTLVASFAKTKLDSAPDDLNGFNLKYRYEGGSRLGFIASGTFTGSSHDSSYADMKNGKLVTIATTTYGYGSFSLGPVYRLNPVLSVYSTVGYAGYFISVEDKINNKTYIPRDEDMFSAGLGVQANVTNHLVVDAGYEYAPFGSDENAGTFTLGLGYRF</sequence>
<dbReference type="EMBL" id="AMZO01000021">
    <property type="protein sequence ID" value="ELR64905.1"/>
    <property type="molecule type" value="Genomic_DNA"/>
</dbReference>
<dbReference type="SUPFAM" id="SSF56925">
    <property type="entry name" value="OMPA-like"/>
    <property type="match status" value="1"/>
</dbReference>
<dbReference type="NCBIfam" id="TIGR01414">
    <property type="entry name" value="autotrans_barl"/>
    <property type="match status" value="1"/>
</dbReference>
<dbReference type="RefSeq" id="WP_007467039.1">
    <property type="nucleotide sequence ID" value="NZ_AMZO01000021.1"/>
</dbReference>
<proteinExistence type="predicted"/>
<feature type="signal peptide" evidence="6">
    <location>
        <begin position="1"/>
        <end position="23"/>
    </location>
</feature>
<accession>L8J7R5</accession>
<reference evidence="8 9" key="1">
    <citation type="submission" date="2012-12" db="EMBL/GenBank/DDBJ databases">
        <title>Genome Assembly of Photobacterium sp. AK15.</title>
        <authorList>
            <person name="Khatri I."/>
            <person name="Vaidya B."/>
            <person name="Srinivas T.N.R."/>
            <person name="Subramanian S."/>
            <person name="Pinnaka A."/>
        </authorList>
    </citation>
    <scope>NUCLEOTIDE SEQUENCE [LARGE SCALE GENOMIC DNA]</scope>
    <source>
        <strain evidence="8 9">AK15</strain>
    </source>
</reference>
<dbReference type="Gene3D" id="2.40.160.20">
    <property type="match status" value="1"/>
</dbReference>
<dbReference type="InterPro" id="IPR011250">
    <property type="entry name" value="OMP/PagP_B-barrel"/>
</dbReference>
<feature type="chain" id="PRO_5003992834" evidence="6">
    <location>
        <begin position="24"/>
        <end position="183"/>
    </location>
</feature>
<keyword evidence="3" id="KW-0812">Transmembrane</keyword>
<dbReference type="InterPro" id="IPR000758">
    <property type="entry name" value="Enterovir_OMP"/>
</dbReference>
<feature type="domain" description="Outer membrane protein beta-barrel" evidence="7">
    <location>
        <begin position="10"/>
        <end position="183"/>
    </location>
</feature>
<dbReference type="PROSITE" id="PS00695">
    <property type="entry name" value="ENT_VIR_OMP_2"/>
    <property type="match status" value="1"/>
</dbReference>
<dbReference type="PROSITE" id="PS00694">
    <property type="entry name" value="ENT_VIR_OMP_1"/>
    <property type="match status" value="1"/>
</dbReference>
<evidence type="ECO:0000256" key="4">
    <source>
        <dbReference type="ARBA" id="ARBA00022729"/>
    </source>
</evidence>
<evidence type="ECO:0000313" key="8">
    <source>
        <dbReference type="EMBL" id="ELR64905.1"/>
    </source>
</evidence>
<dbReference type="InterPro" id="IPR006315">
    <property type="entry name" value="OM_autotransptr_brl_dom"/>
</dbReference>
<dbReference type="InterPro" id="IPR051723">
    <property type="entry name" value="Bact_OM_Invasion-Related"/>
</dbReference>
<keyword evidence="9" id="KW-1185">Reference proteome</keyword>
<keyword evidence="4 6" id="KW-0732">Signal</keyword>
<evidence type="ECO:0000256" key="2">
    <source>
        <dbReference type="ARBA" id="ARBA00022452"/>
    </source>
</evidence>
<evidence type="ECO:0000256" key="3">
    <source>
        <dbReference type="ARBA" id="ARBA00022692"/>
    </source>
</evidence>
<keyword evidence="5" id="KW-0472">Membrane</keyword>
<dbReference type="Proteomes" id="UP000011134">
    <property type="component" value="Unassembled WGS sequence"/>
</dbReference>
<evidence type="ECO:0000256" key="5">
    <source>
        <dbReference type="ARBA" id="ARBA00023136"/>
    </source>
</evidence>
<comment type="caution">
    <text evidence="8">The sequence shown here is derived from an EMBL/GenBank/DDBJ whole genome shotgun (WGS) entry which is preliminary data.</text>
</comment>
<dbReference type="OrthoDB" id="5873117at2"/>
<dbReference type="Pfam" id="PF13505">
    <property type="entry name" value="OMP_b-brl"/>
    <property type="match status" value="1"/>
</dbReference>
<dbReference type="GO" id="GO:0009279">
    <property type="term" value="C:cell outer membrane"/>
    <property type="evidence" value="ECO:0007669"/>
    <property type="project" value="UniProtKB-SubCell"/>
</dbReference>
<dbReference type="PATRIC" id="fig|1056511.3.peg.3071"/>
<dbReference type="GO" id="GO:0044384">
    <property type="term" value="C:host outer membrane"/>
    <property type="evidence" value="ECO:0007669"/>
    <property type="project" value="InterPro"/>
</dbReference>
<dbReference type="AlphaFoldDB" id="L8J7R5"/>
<dbReference type="PANTHER" id="PTHR35892:SF2">
    <property type="entry name" value="OUTER MEMBRANE PROTEIN PAGN"/>
    <property type="match status" value="1"/>
</dbReference>
<comment type="subcellular location">
    <subcellularLocation>
        <location evidence="1">Cell outer membrane</location>
        <topology evidence="1">Multi-pass membrane protein</topology>
    </subcellularLocation>
</comment>
<organism evidence="8 9">
    <name type="scientific">Photobacterium marinum</name>
    <dbReference type="NCBI Taxonomy" id="1056511"/>
    <lineage>
        <taxon>Bacteria</taxon>
        <taxon>Pseudomonadati</taxon>
        <taxon>Pseudomonadota</taxon>
        <taxon>Gammaproteobacteria</taxon>
        <taxon>Vibrionales</taxon>
        <taxon>Vibrionaceae</taxon>
        <taxon>Photobacterium</taxon>
    </lineage>
</organism>
<gene>
    <name evidence="8" type="ORF">C942_01995</name>
</gene>
<keyword evidence="2" id="KW-1134">Transmembrane beta strand</keyword>
<dbReference type="PANTHER" id="PTHR35892">
    <property type="entry name" value="OUTER MEMBRANE PROTEIN PAGN-RELATED"/>
    <property type="match status" value="1"/>
</dbReference>
<evidence type="ECO:0000313" key="9">
    <source>
        <dbReference type="Proteomes" id="UP000011134"/>
    </source>
</evidence>
<protein>
    <submittedName>
        <fullName evidence="8">Attachment invasion locus protein</fullName>
    </submittedName>
</protein>
<dbReference type="InterPro" id="IPR027385">
    <property type="entry name" value="Beta-barrel_OMP"/>
</dbReference>
<evidence type="ECO:0000259" key="7">
    <source>
        <dbReference type="Pfam" id="PF13505"/>
    </source>
</evidence>
<evidence type="ECO:0000256" key="6">
    <source>
        <dbReference type="SAM" id="SignalP"/>
    </source>
</evidence>